<protein>
    <submittedName>
        <fullName evidence="1">Uncharacterized protein</fullName>
    </submittedName>
</protein>
<dbReference type="OrthoDB" id="10408828at2759"/>
<evidence type="ECO:0000313" key="1">
    <source>
        <dbReference type="EMBL" id="KAJ2932585.1"/>
    </source>
</evidence>
<sequence length="251" mass="28869">MTNIHTLAIHISPHLTSFFMYCMDRRITKKPNLYSTFGGPRAQDQNKILALPLLHDLTLNGNSSLLPLAPFRNLSHFEMTLFQTHKSLATALRGFDAGDGQQRMRSIRLRFHQNVDIASAAEAISKVLPRLEMVVLEQPHLRALLKHLVKTPTFSCLHRLHLNITDRFPKYWTKDDPDSVAARVLPIIEKLAKDRDQFRLVSFGRVAWVLRKGKFVEIPETLFDNEGVWYGNTFLGDNSLIRVWCQLDHSM</sequence>
<evidence type="ECO:0000313" key="2">
    <source>
        <dbReference type="Proteomes" id="UP001140091"/>
    </source>
</evidence>
<comment type="caution">
    <text evidence="1">The sequence shown here is derived from an EMBL/GenBank/DDBJ whole genome shotgun (WGS) entry which is preliminary data.</text>
</comment>
<accession>A0A9W8MHW3</accession>
<keyword evidence="2" id="KW-1185">Reference proteome</keyword>
<name>A0A9W8MHW3_9AGAR</name>
<dbReference type="EMBL" id="JANBPK010000770">
    <property type="protein sequence ID" value="KAJ2932585.1"/>
    <property type="molecule type" value="Genomic_DNA"/>
</dbReference>
<dbReference type="AlphaFoldDB" id="A0A9W8MHW3"/>
<organism evidence="1 2">
    <name type="scientific">Candolleomyces eurysporus</name>
    <dbReference type="NCBI Taxonomy" id="2828524"/>
    <lineage>
        <taxon>Eukaryota</taxon>
        <taxon>Fungi</taxon>
        <taxon>Dikarya</taxon>
        <taxon>Basidiomycota</taxon>
        <taxon>Agaricomycotina</taxon>
        <taxon>Agaricomycetes</taxon>
        <taxon>Agaricomycetidae</taxon>
        <taxon>Agaricales</taxon>
        <taxon>Agaricineae</taxon>
        <taxon>Psathyrellaceae</taxon>
        <taxon>Candolleomyces</taxon>
    </lineage>
</organism>
<dbReference type="Proteomes" id="UP001140091">
    <property type="component" value="Unassembled WGS sequence"/>
</dbReference>
<reference evidence="1" key="1">
    <citation type="submission" date="2022-06" db="EMBL/GenBank/DDBJ databases">
        <title>Genome Sequence of Candolleomyces eurysporus.</title>
        <authorList>
            <person name="Buettner E."/>
        </authorList>
    </citation>
    <scope>NUCLEOTIDE SEQUENCE</scope>
    <source>
        <strain evidence="1">VTCC 930004</strain>
    </source>
</reference>
<proteinExistence type="predicted"/>
<feature type="non-terminal residue" evidence="1">
    <location>
        <position position="251"/>
    </location>
</feature>
<gene>
    <name evidence="1" type="ORF">H1R20_g4515</name>
</gene>